<evidence type="ECO:0000256" key="1">
    <source>
        <dbReference type="ARBA" id="ARBA00022737"/>
    </source>
</evidence>
<feature type="non-terminal residue" evidence="3">
    <location>
        <position position="138"/>
    </location>
</feature>
<feature type="domain" description="Nephrocystin 3-like N-terminal" evidence="2">
    <location>
        <begin position="17"/>
        <end position="138"/>
    </location>
</feature>
<sequence length="138" mass="15431">NSDKVCLEGTRVQILDEISQWVLNTEDNSPQIFLLCGAAGTGKSAISHAIGKRFKEMNYLGASFAFDRTFAAERTPIRAVQSIAYDLGKQIPEFGKALRKVLEEDSDVLRDPSLEVQWKKLILEPIQNINKSRPVVII</sequence>
<dbReference type="InterPro" id="IPR027417">
    <property type="entry name" value="P-loop_NTPase"/>
</dbReference>
<gene>
    <name evidence="3" type="ORF">GYMLUDRAFT_103612</name>
</gene>
<evidence type="ECO:0000313" key="4">
    <source>
        <dbReference type="Proteomes" id="UP000053593"/>
    </source>
</evidence>
<evidence type="ECO:0000259" key="2">
    <source>
        <dbReference type="Pfam" id="PF24883"/>
    </source>
</evidence>
<protein>
    <recommendedName>
        <fullName evidence="2">Nephrocystin 3-like N-terminal domain-containing protein</fullName>
    </recommendedName>
</protein>
<keyword evidence="4" id="KW-1185">Reference proteome</keyword>
<proteinExistence type="predicted"/>
<organism evidence="3 4">
    <name type="scientific">Collybiopsis luxurians FD-317 M1</name>
    <dbReference type="NCBI Taxonomy" id="944289"/>
    <lineage>
        <taxon>Eukaryota</taxon>
        <taxon>Fungi</taxon>
        <taxon>Dikarya</taxon>
        <taxon>Basidiomycota</taxon>
        <taxon>Agaricomycotina</taxon>
        <taxon>Agaricomycetes</taxon>
        <taxon>Agaricomycetidae</taxon>
        <taxon>Agaricales</taxon>
        <taxon>Marasmiineae</taxon>
        <taxon>Omphalotaceae</taxon>
        <taxon>Collybiopsis</taxon>
        <taxon>Collybiopsis luxurians</taxon>
    </lineage>
</organism>
<dbReference type="Gene3D" id="3.40.50.300">
    <property type="entry name" value="P-loop containing nucleotide triphosphate hydrolases"/>
    <property type="match status" value="1"/>
</dbReference>
<accession>A0A0D0CS70</accession>
<dbReference type="AlphaFoldDB" id="A0A0D0CS70"/>
<dbReference type="HOGENOM" id="CLU_000288_6_8_1"/>
<dbReference type="EMBL" id="KN834768">
    <property type="protein sequence ID" value="KIK62112.1"/>
    <property type="molecule type" value="Genomic_DNA"/>
</dbReference>
<dbReference type="OrthoDB" id="163438at2759"/>
<feature type="non-terminal residue" evidence="3">
    <location>
        <position position="1"/>
    </location>
</feature>
<dbReference type="Proteomes" id="UP000053593">
    <property type="component" value="Unassembled WGS sequence"/>
</dbReference>
<evidence type="ECO:0000313" key="3">
    <source>
        <dbReference type="EMBL" id="KIK62112.1"/>
    </source>
</evidence>
<dbReference type="Pfam" id="PF24883">
    <property type="entry name" value="NPHP3_N"/>
    <property type="match status" value="1"/>
</dbReference>
<dbReference type="SUPFAM" id="SSF52540">
    <property type="entry name" value="P-loop containing nucleoside triphosphate hydrolases"/>
    <property type="match status" value="1"/>
</dbReference>
<name>A0A0D0CS70_9AGAR</name>
<dbReference type="InterPro" id="IPR056884">
    <property type="entry name" value="NPHP3-like_N"/>
</dbReference>
<reference evidence="3 4" key="1">
    <citation type="submission" date="2014-04" db="EMBL/GenBank/DDBJ databases">
        <title>Evolutionary Origins and Diversification of the Mycorrhizal Mutualists.</title>
        <authorList>
            <consortium name="DOE Joint Genome Institute"/>
            <consortium name="Mycorrhizal Genomics Consortium"/>
            <person name="Kohler A."/>
            <person name="Kuo A."/>
            <person name="Nagy L.G."/>
            <person name="Floudas D."/>
            <person name="Copeland A."/>
            <person name="Barry K.W."/>
            <person name="Cichocki N."/>
            <person name="Veneault-Fourrey C."/>
            <person name="LaButti K."/>
            <person name="Lindquist E.A."/>
            <person name="Lipzen A."/>
            <person name="Lundell T."/>
            <person name="Morin E."/>
            <person name="Murat C."/>
            <person name="Riley R."/>
            <person name="Ohm R."/>
            <person name="Sun H."/>
            <person name="Tunlid A."/>
            <person name="Henrissat B."/>
            <person name="Grigoriev I.V."/>
            <person name="Hibbett D.S."/>
            <person name="Martin F."/>
        </authorList>
    </citation>
    <scope>NUCLEOTIDE SEQUENCE [LARGE SCALE GENOMIC DNA]</scope>
    <source>
        <strain evidence="3 4">FD-317 M1</strain>
    </source>
</reference>
<keyword evidence="1" id="KW-0677">Repeat</keyword>